<dbReference type="PANTHER" id="PTHR35008">
    <property type="entry name" value="BLL4482 PROTEIN-RELATED"/>
    <property type="match status" value="1"/>
</dbReference>
<dbReference type="InterPro" id="IPR009056">
    <property type="entry name" value="Cyt_c-like_dom"/>
</dbReference>
<dbReference type="EMBL" id="JAKVTW010000012">
    <property type="protein sequence ID" value="MCH4812664.1"/>
    <property type="molecule type" value="Genomic_DNA"/>
</dbReference>
<dbReference type="Proteomes" id="UP001320609">
    <property type="component" value="Unassembled WGS sequence"/>
</dbReference>
<evidence type="ECO:0000256" key="2">
    <source>
        <dbReference type="ARBA" id="ARBA00022723"/>
    </source>
</evidence>
<organism evidence="6 7">
    <name type="scientific">Vreelandella neptunia</name>
    <dbReference type="NCBI Taxonomy" id="115551"/>
    <lineage>
        <taxon>Bacteria</taxon>
        <taxon>Pseudomonadati</taxon>
        <taxon>Pseudomonadota</taxon>
        <taxon>Gammaproteobacteria</taxon>
        <taxon>Oceanospirillales</taxon>
        <taxon>Halomonadaceae</taxon>
        <taxon>Vreelandella</taxon>
    </lineage>
</organism>
<feature type="domain" description="Cytochrome c" evidence="5">
    <location>
        <begin position="777"/>
        <end position="885"/>
    </location>
</feature>
<sequence>MSKRTLPSQENSGEGLPSQLTHVRYGVIVRPPYYRWNGERFESAHLVSVDSASVASLPGQIDVVVEGNFVGVVAESLAAARDAAKQLQIEWQTIPHEPNKTLKQTLKHSEKTGSEVRSLRYQESQAGVSAQRVYGWPSRMRWGNHPGWVVADVGDYHLKIWGQTTTPLALQQDLASLTALDASQIELYSLDQQPMSSQVSGLGRHCGDDAAVDAALMSQALGCPVAVWLDARYTQDVVALGQAQRMSLKAELTDSEIARYHYRQANSSGEVAAVGLWLSGRATEPAAMPETMPETMPEAIPEVPAGDSDPTPLSASVLSPYVFRDQHLSARLQQPGQTPSSATLVGIQQAFARESFLDEVARDSGQDPVSLRIRHLKDARSIELIESVAKRAGWQVPLKKPADSVPQDLLQGRGFAFAQLPDRHQRMETGVRSAWIADVAVNRVTGDVQLTRLIVGQDDGPEVDTAGLQQTLQERILGEARPLLGQAPGFDEWGDGSDAPERGVEIAPNALVKRDSPAVTQTKTSSLRPAPDDLLTGAELSPGVAVIANALFDATGIRFRQPPFTAKRVREALKASTTEGTAQQRLAKRATGRRWLAAAALTTVAGTAVMAWPWKSTLAPVARPAANLYSAETIERGRLVAAAGDCAACHTSEGGSTNVGGRAFETPFGTLYSTNITPDEATGIGQWSYAAFERAMRHGISRDGSHLYPAFPYTAFAKTSDTDLQALYAYLMAQPAVAAEKPANELSFPFNVRALMAGWNVLYHDPTPFQPDPMQSELYNRGAYLAEGLGHCSACHTPRNAMGAEKSGNAYFAGAFVDGWEAPPLNTLSQAPVAWSEGSLFDYLRHGESALHGVASGPMAPVVAGLAELPEYDVRAIAHYVAAQMQAPTGNSDMDVAGAEQRVASAMVSSSGMEAGERLFEGACAACHVETGVPSFSRASTSLALNTNVHSDHPDNVIQSILGGVHADHVPGIGSMPGFADSFSNTQVADLATYLRARFAPDKAPWQQLEKRITDLRQPHHNNTHSTP</sequence>
<keyword evidence="2 4" id="KW-0479">Metal-binding</keyword>
<name>A0ABS9S969_9GAMM</name>
<dbReference type="InterPro" id="IPR036856">
    <property type="entry name" value="Ald_Oxase/Xan_DH_a/b_sf"/>
</dbReference>
<dbReference type="InterPro" id="IPR036909">
    <property type="entry name" value="Cyt_c-like_dom_sf"/>
</dbReference>
<evidence type="ECO:0000313" key="6">
    <source>
        <dbReference type="EMBL" id="MCH4812664.1"/>
    </source>
</evidence>
<proteinExistence type="predicted"/>
<keyword evidence="7" id="KW-1185">Reference proteome</keyword>
<keyword evidence="3 4" id="KW-0408">Iron</keyword>
<dbReference type="Pfam" id="PF13442">
    <property type="entry name" value="Cytochrome_CBB3"/>
    <property type="match status" value="1"/>
</dbReference>
<evidence type="ECO:0000313" key="7">
    <source>
        <dbReference type="Proteomes" id="UP001320609"/>
    </source>
</evidence>
<dbReference type="SUPFAM" id="SSF56003">
    <property type="entry name" value="Molybdenum cofactor-binding domain"/>
    <property type="match status" value="1"/>
</dbReference>
<accession>A0ABS9S969</accession>
<protein>
    <submittedName>
        <fullName evidence="6">C-type cytochrome</fullName>
    </submittedName>
</protein>
<feature type="domain" description="Cytochrome c" evidence="5">
    <location>
        <begin position="632"/>
        <end position="735"/>
    </location>
</feature>
<evidence type="ECO:0000256" key="1">
    <source>
        <dbReference type="ARBA" id="ARBA00022617"/>
    </source>
</evidence>
<dbReference type="InterPro" id="IPR037165">
    <property type="entry name" value="AldOxase/xan_DH_Mopterin-bd_sf"/>
</dbReference>
<reference evidence="6 7" key="1">
    <citation type="submission" date="2022-03" db="EMBL/GenBank/DDBJ databases">
        <title>Genomic signatures underlying metal tolerance in selected Arctic bacterial isolates.</title>
        <authorList>
            <person name="Thomas F.A."/>
            <person name="Venkatachalam S."/>
            <person name="Krishnan K.P."/>
        </authorList>
    </citation>
    <scope>NUCLEOTIDE SEQUENCE [LARGE SCALE GENOMIC DNA]</scope>
    <source>
        <strain evidence="6 7">HM116</strain>
    </source>
</reference>
<evidence type="ECO:0000259" key="5">
    <source>
        <dbReference type="PROSITE" id="PS51007"/>
    </source>
</evidence>
<evidence type="ECO:0000256" key="3">
    <source>
        <dbReference type="ARBA" id="ARBA00023004"/>
    </source>
</evidence>
<comment type="caution">
    <text evidence="6">The sequence shown here is derived from an EMBL/GenBank/DDBJ whole genome shotgun (WGS) entry which is preliminary data.</text>
</comment>
<gene>
    <name evidence="6" type="ORF">MLE19_15120</name>
</gene>
<dbReference type="Gene3D" id="3.30.365.10">
    <property type="entry name" value="Aldehyde oxidase/xanthine dehydrogenase, molybdopterin binding domain"/>
    <property type="match status" value="1"/>
</dbReference>
<dbReference type="SMART" id="SM01008">
    <property type="entry name" value="Ald_Xan_dh_C"/>
    <property type="match status" value="1"/>
</dbReference>
<feature type="domain" description="Cytochrome c" evidence="5">
    <location>
        <begin position="911"/>
        <end position="999"/>
    </location>
</feature>
<dbReference type="Gene3D" id="1.10.760.10">
    <property type="entry name" value="Cytochrome c-like domain"/>
    <property type="match status" value="2"/>
</dbReference>
<dbReference type="SUPFAM" id="SSF54665">
    <property type="entry name" value="CO dehydrogenase molybdoprotein N-domain-like"/>
    <property type="match status" value="1"/>
</dbReference>
<evidence type="ECO:0000256" key="4">
    <source>
        <dbReference type="PROSITE-ProRule" id="PRU00433"/>
    </source>
</evidence>
<dbReference type="PROSITE" id="PS51007">
    <property type="entry name" value="CYTC"/>
    <property type="match status" value="3"/>
</dbReference>
<dbReference type="RefSeq" id="WP_240718964.1">
    <property type="nucleotide sequence ID" value="NZ_JAKVTW010000012.1"/>
</dbReference>
<dbReference type="InterPro" id="IPR000674">
    <property type="entry name" value="Ald_Oxase/Xan_DH_a/b"/>
</dbReference>
<dbReference type="InterPro" id="IPR051459">
    <property type="entry name" value="Cytochrome_c-type_DH"/>
</dbReference>
<dbReference type="PANTHER" id="PTHR35008:SF8">
    <property type="entry name" value="ALCOHOL DEHYDROGENASE CYTOCHROME C SUBUNIT"/>
    <property type="match status" value="1"/>
</dbReference>
<dbReference type="Pfam" id="PF00034">
    <property type="entry name" value="Cytochrom_C"/>
    <property type="match status" value="1"/>
</dbReference>
<keyword evidence="1 4" id="KW-0349">Heme</keyword>
<dbReference type="SUPFAM" id="SSF46626">
    <property type="entry name" value="Cytochrome c"/>
    <property type="match status" value="3"/>
</dbReference>